<evidence type="ECO:0000259" key="1">
    <source>
        <dbReference type="PROSITE" id="PS50878"/>
    </source>
</evidence>
<name>A0AAN7N8S9_MYCAM</name>
<reference evidence="2 3" key="1">
    <citation type="journal article" date="2023" name="J. Hered.">
        <title>Chromosome-level genome of the wood stork (Mycteria americana) provides insight into avian chromosome evolution.</title>
        <authorList>
            <person name="Flamio R. Jr."/>
            <person name="Ramstad K.M."/>
        </authorList>
    </citation>
    <scope>NUCLEOTIDE SEQUENCE [LARGE SCALE GENOMIC DNA]</scope>
    <source>
        <strain evidence="2">JAX WOST 10</strain>
    </source>
</reference>
<evidence type="ECO:0000313" key="3">
    <source>
        <dbReference type="Proteomes" id="UP001333110"/>
    </source>
</evidence>
<proteinExistence type="predicted"/>
<dbReference type="Pfam" id="PF00078">
    <property type="entry name" value="RVT_1"/>
    <property type="match status" value="1"/>
</dbReference>
<accession>A0AAN7N8S9</accession>
<dbReference type="PROSITE" id="PS50878">
    <property type="entry name" value="RT_POL"/>
    <property type="match status" value="1"/>
</dbReference>
<feature type="domain" description="Reverse transcriptase" evidence="1">
    <location>
        <begin position="1"/>
        <end position="80"/>
    </location>
</feature>
<keyword evidence="3" id="KW-1185">Reference proteome</keyword>
<dbReference type="Proteomes" id="UP001333110">
    <property type="component" value="Unassembled WGS sequence"/>
</dbReference>
<dbReference type="EMBL" id="JAUNZN010000003">
    <property type="protein sequence ID" value="KAK4823663.1"/>
    <property type="molecule type" value="Genomic_DNA"/>
</dbReference>
<dbReference type="PANTHER" id="PTHR33332">
    <property type="entry name" value="REVERSE TRANSCRIPTASE DOMAIN-CONTAINING PROTEIN"/>
    <property type="match status" value="1"/>
</dbReference>
<dbReference type="InterPro" id="IPR000477">
    <property type="entry name" value="RT_dom"/>
</dbReference>
<organism evidence="2 3">
    <name type="scientific">Mycteria americana</name>
    <name type="common">Wood stork</name>
    <dbReference type="NCBI Taxonomy" id="33587"/>
    <lineage>
        <taxon>Eukaryota</taxon>
        <taxon>Metazoa</taxon>
        <taxon>Chordata</taxon>
        <taxon>Craniata</taxon>
        <taxon>Vertebrata</taxon>
        <taxon>Euteleostomi</taxon>
        <taxon>Archelosauria</taxon>
        <taxon>Archosauria</taxon>
        <taxon>Dinosauria</taxon>
        <taxon>Saurischia</taxon>
        <taxon>Theropoda</taxon>
        <taxon>Coelurosauria</taxon>
        <taxon>Aves</taxon>
        <taxon>Neognathae</taxon>
        <taxon>Neoaves</taxon>
        <taxon>Aequornithes</taxon>
        <taxon>Ciconiiformes</taxon>
        <taxon>Ciconiidae</taxon>
        <taxon>Mycteria</taxon>
    </lineage>
</organism>
<sequence>MASLHDPNILSQLQFEHRQPVVEAPRMVMSGVPQGSVLVPVLFNIFINDIDSGIECTLSKFADDTKLSGAVVTPEGWDAI</sequence>
<comment type="caution">
    <text evidence="2">The sequence shown here is derived from an EMBL/GenBank/DDBJ whole genome shotgun (WGS) entry which is preliminary data.</text>
</comment>
<gene>
    <name evidence="2" type="ORF">QYF61_005015</name>
</gene>
<evidence type="ECO:0000313" key="2">
    <source>
        <dbReference type="EMBL" id="KAK4823663.1"/>
    </source>
</evidence>
<protein>
    <recommendedName>
        <fullName evidence="1">Reverse transcriptase domain-containing protein</fullName>
    </recommendedName>
</protein>
<dbReference type="AlphaFoldDB" id="A0AAN7N8S9"/>